<dbReference type="RefSeq" id="WP_066199174.1">
    <property type="nucleotide sequence ID" value="NZ_JARMMB010000036.1"/>
</dbReference>
<evidence type="ECO:0000313" key="2">
    <source>
        <dbReference type="EMBL" id="PKG25824.1"/>
    </source>
</evidence>
<dbReference type="Gene3D" id="1.10.10.1620">
    <property type="match status" value="1"/>
</dbReference>
<dbReference type="Proteomes" id="UP000233343">
    <property type="component" value="Unassembled WGS sequence"/>
</dbReference>
<comment type="caution">
    <text evidence="2">The sequence shown here is derived from an EMBL/GenBank/DDBJ whole genome shotgun (WGS) entry which is preliminary data.</text>
</comment>
<dbReference type="SUPFAM" id="SSF51905">
    <property type="entry name" value="FAD/NAD(P)-binding domain"/>
    <property type="match status" value="1"/>
</dbReference>
<organism evidence="2 3">
    <name type="scientific">Cytobacillus horneckiae</name>
    <dbReference type="NCBI Taxonomy" id="549687"/>
    <lineage>
        <taxon>Bacteria</taxon>
        <taxon>Bacillati</taxon>
        <taxon>Bacillota</taxon>
        <taxon>Bacilli</taxon>
        <taxon>Bacillales</taxon>
        <taxon>Bacillaceae</taxon>
        <taxon>Cytobacillus</taxon>
    </lineage>
</organism>
<protein>
    <recommendedName>
        <fullName evidence="1">Amine oxidase domain-containing protein</fullName>
    </recommendedName>
</protein>
<accession>A0A2N0Z8J0</accession>
<dbReference type="AlphaFoldDB" id="A0A2N0Z8J0"/>
<reference evidence="2 3" key="1">
    <citation type="journal article" date="2010" name="Int. J. Syst. Evol. Microbiol.">
        <title>Bacillus horneckiae sp. nov., isolated from a spacecraft-assembly clean room.</title>
        <authorList>
            <person name="Vaishampayan P."/>
            <person name="Probst A."/>
            <person name="Krishnamurthi S."/>
            <person name="Ghosh S."/>
            <person name="Osman S."/>
            <person name="McDowall A."/>
            <person name="Ruckmani A."/>
            <person name="Mayilraj S."/>
            <person name="Venkateswaran K."/>
        </authorList>
    </citation>
    <scope>NUCLEOTIDE SEQUENCE [LARGE SCALE GENOMIC DNA]</scope>
    <source>
        <strain evidence="3">1PO1SC</strain>
    </source>
</reference>
<evidence type="ECO:0000259" key="1">
    <source>
        <dbReference type="Pfam" id="PF01593"/>
    </source>
</evidence>
<feature type="domain" description="Amine oxidase" evidence="1">
    <location>
        <begin position="4"/>
        <end position="62"/>
    </location>
</feature>
<evidence type="ECO:0000313" key="3">
    <source>
        <dbReference type="Proteomes" id="UP000233343"/>
    </source>
</evidence>
<sequence>MASKNPYSAGCFTLFTPGQQSDFGRYIHQAEGRLYFAGEHTSSFPGWIEGAVESGIRAAYDVNQRASSESSSSI</sequence>
<dbReference type="InterPro" id="IPR002937">
    <property type="entry name" value="Amino_oxidase"/>
</dbReference>
<gene>
    <name evidence="2" type="ORF">CWS20_27200</name>
</gene>
<dbReference type="STRING" id="549687.GCA_001636335_03686"/>
<dbReference type="Pfam" id="PF01593">
    <property type="entry name" value="Amino_oxidase"/>
    <property type="match status" value="1"/>
</dbReference>
<name>A0A2N0Z8J0_9BACI</name>
<dbReference type="EMBL" id="PISD01000093">
    <property type="protein sequence ID" value="PKG25824.1"/>
    <property type="molecule type" value="Genomic_DNA"/>
</dbReference>
<keyword evidence="3" id="KW-1185">Reference proteome</keyword>
<proteinExistence type="predicted"/>
<dbReference type="GO" id="GO:0016491">
    <property type="term" value="F:oxidoreductase activity"/>
    <property type="evidence" value="ECO:0007669"/>
    <property type="project" value="InterPro"/>
</dbReference>
<dbReference type="InterPro" id="IPR036188">
    <property type="entry name" value="FAD/NAD-bd_sf"/>
</dbReference>